<dbReference type="Proteomes" id="UP000717634">
    <property type="component" value="Unassembled WGS sequence"/>
</dbReference>
<feature type="chain" id="PRO_5047386473" evidence="1">
    <location>
        <begin position="20"/>
        <end position="184"/>
    </location>
</feature>
<dbReference type="RefSeq" id="WP_168673904.1">
    <property type="nucleotide sequence ID" value="NZ_JAAVTK010000008.1"/>
</dbReference>
<evidence type="ECO:0000313" key="2">
    <source>
        <dbReference type="EMBL" id="NKI90301.1"/>
    </source>
</evidence>
<evidence type="ECO:0000313" key="3">
    <source>
        <dbReference type="Proteomes" id="UP000717634"/>
    </source>
</evidence>
<evidence type="ECO:0000256" key="1">
    <source>
        <dbReference type="SAM" id="SignalP"/>
    </source>
</evidence>
<accession>A0ABX1HJ47</accession>
<name>A0ABX1HJ47_9BACT</name>
<organism evidence="2 3">
    <name type="scientific">Hymenobacter artigasi</name>
    <dbReference type="NCBI Taxonomy" id="2719616"/>
    <lineage>
        <taxon>Bacteria</taxon>
        <taxon>Pseudomonadati</taxon>
        <taxon>Bacteroidota</taxon>
        <taxon>Cytophagia</taxon>
        <taxon>Cytophagales</taxon>
        <taxon>Hymenobacteraceae</taxon>
        <taxon>Hymenobacter</taxon>
    </lineage>
</organism>
<feature type="signal peptide" evidence="1">
    <location>
        <begin position="1"/>
        <end position="19"/>
    </location>
</feature>
<proteinExistence type="predicted"/>
<keyword evidence="3" id="KW-1185">Reference proteome</keyword>
<keyword evidence="1" id="KW-0732">Signal</keyword>
<sequence>MAKLLLALLSILLPCAVSGQPTWHRPPGGLQQERCLEAEVKQQLRTLRRQHVDSLFTVRHYFEQGGFDHVVAYVVWQHAGQGQVRTLRGCGAEQSSQPFPTQSLFAFYQQHQLATLPELVVTHLHDPYLYSVEVTLLGLTHAFVLQEYQRQPSLSRPLLPGETPTMQAPEPRSMWVSLFEQSLP</sequence>
<protein>
    <submittedName>
        <fullName evidence="2">Uncharacterized protein</fullName>
    </submittedName>
</protein>
<comment type="caution">
    <text evidence="2">The sequence shown here is derived from an EMBL/GenBank/DDBJ whole genome shotgun (WGS) entry which is preliminary data.</text>
</comment>
<reference evidence="2 3" key="1">
    <citation type="submission" date="2020-03" db="EMBL/GenBank/DDBJ databases">
        <title>Genomic Encyclopedia of Type Strains, Phase IV (KMG-V): Genome sequencing to study the core and pangenomes of soil and plant-associated prokaryotes.</title>
        <authorList>
            <person name="Whitman W."/>
        </authorList>
    </citation>
    <scope>NUCLEOTIDE SEQUENCE [LARGE SCALE GENOMIC DNA]</scope>
    <source>
        <strain evidence="2 3">1B</strain>
    </source>
</reference>
<gene>
    <name evidence="2" type="ORF">HBN54_002901</name>
</gene>
<dbReference type="EMBL" id="JAAVTK010000008">
    <property type="protein sequence ID" value="NKI90301.1"/>
    <property type="molecule type" value="Genomic_DNA"/>
</dbReference>